<dbReference type="SUPFAM" id="SSF140453">
    <property type="entry name" value="EsxAB dimer-like"/>
    <property type="match status" value="1"/>
</dbReference>
<dbReference type="InterPro" id="IPR036689">
    <property type="entry name" value="ESAT-6-like_sf"/>
</dbReference>
<dbReference type="InterPro" id="IPR010310">
    <property type="entry name" value="T7SS_ESAT-6-like"/>
</dbReference>
<dbReference type="KEGG" id="mflu:HZU40_00510"/>
<dbReference type="Pfam" id="PF06013">
    <property type="entry name" value="WXG100"/>
    <property type="match status" value="1"/>
</dbReference>
<organism evidence="1 2">
    <name type="scientific">Mycolicibacterium fluoranthenivorans</name>
    <dbReference type="NCBI Taxonomy" id="258505"/>
    <lineage>
        <taxon>Bacteria</taxon>
        <taxon>Bacillati</taxon>
        <taxon>Actinomycetota</taxon>
        <taxon>Actinomycetes</taxon>
        <taxon>Mycobacteriales</taxon>
        <taxon>Mycobacteriaceae</taxon>
        <taxon>Mycolicibacterium</taxon>
    </lineage>
</organism>
<name>A0A7G8P6K9_9MYCO</name>
<proteinExistence type="predicted"/>
<dbReference type="Gene3D" id="1.10.287.1060">
    <property type="entry name" value="ESAT-6-like"/>
    <property type="match status" value="1"/>
</dbReference>
<evidence type="ECO:0000313" key="1">
    <source>
        <dbReference type="EMBL" id="QNJ89975.1"/>
    </source>
</evidence>
<dbReference type="Proteomes" id="UP000515498">
    <property type="component" value="Plasmid unnamed2"/>
</dbReference>
<evidence type="ECO:0000313" key="2">
    <source>
        <dbReference type="Proteomes" id="UP000515498"/>
    </source>
</evidence>
<dbReference type="RefSeq" id="WP_187095127.1">
    <property type="nucleotide sequence ID" value="NZ_CP059893.1"/>
</dbReference>
<dbReference type="AlphaFoldDB" id="A0A7G8P6K9"/>
<sequence length="110" mass="11209">MANFLDANVAQMASSAAGVQDAAGMFRTTLHQAEATAQQAQAFHQGESSVAFQASHARFIEGSTKLNSLLDIAGMNVHEGGQTYTAQDAQGAADMASVPIADAGGLGVRA</sequence>
<reference evidence="1 2" key="1">
    <citation type="submission" date="2020-07" db="EMBL/GenBank/DDBJ databases">
        <title>Draft genome sequence of four isobutane-metabolizing strains capable of cometabolically degrading diverse ether contaminants.</title>
        <authorList>
            <person name="Chen W."/>
            <person name="Faulkner N."/>
            <person name="Smith C."/>
            <person name="Hyman M."/>
        </authorList>
    </citation>
    <scope>NUCLEOTIDE SEQUENCE [LARGE SCALE GENOMIC DNA]</scope>
    <source>
        <strain evidence="1 2">2A</strain>
        <plasmid evidence="1 2">unnamed2</plasmid>
    </source>
</reference>
<protein>
    <submittedName>
        <fullName evidence="1">WXG100 family type VII secretion target</fullName>
    </submittedName>
</protein>
<geneLocation type="plasmid" evidence="1 2">
    <name>unnamed2</name>
</geneLocation>
<gene>
    <name evidence="1" type="ORF">HZU40_00510</name>
</gene>
<keyword evidence="1" id="KW-0614">Plasmid</keyword>
<accession>A0A7G8P6K9</accession>
<dbReference type="EMBL" id="CP059893">
    <property type="protein sequence ID" value="QNJ89975.1"/>
    <property type="molecule type" value="Genomic_DNA"/>
</dbReference>